<protein>
    <submittedName>
        <fullName evidence="2">Uncharacterized protein</fullName>
    </submittedName>
</protein>
<dbReference type="VEuPathDB" id="TriTrypDB:TcBrA4_0088000"/>
<feature type="compositionally biased region" description="Polar residues" evidence="1">
    <location>
        <begin position="493"/>
        <end position="504"/>
    </location>
</feature>
<feature type="region of interest" description="Disordered" evidence="1">
    <location>
        <begin position="149"/>
        <end position="173"/>
    </location>
</feature>
<reference evidence="2 3" key="1">
    <citation type="journal article" date="2018" name="Microb. Genom.">
        <title>Expanding an expanded genome: long-read sequencing of Trypanosoma cruzi.</title>
        <authorList>
            <person name="Berna L."/>
            <person name="Rodriguez M."/>
            <person name="Chiribao M.L."/>
            <person name="Parodi-Talice A."/>
            <person name="Pita S."/>
            <person name="Rijo G."/>
            <person name="Alvarez-Valin F."/>
            <person name="Robello C."/>
        </authorList>
    </citation>
    <scope>NUCLEOTIDE SEQUENCE [LARGE SCALE GENOMIC DNA]</scope>
    <source>
        <strain evidence="2 3">Dm28c</strain>
    </source>
</reference>
<dbReference type="VEuPathDB" id="TriTrypDB:TcYC6_0045850"/>
<feature type="compositionally biased region" description="Polar residues" evidence="1">
    <location>
        <begin position="149"/>
        <end position="170"/>
    </location>
</feature>
<dbReference type="AlphaFoldDB" id="A0A2V2VBM4"/>
<evidence type="ECO:0000313" key="2">
    <source>
        <dbReference type="EMBL" id="PWU93634.1"/>
    </source>
</evidence>
<dbReference type="VEuPathDB" id="TriTrypDB:TcCLB.509153.30"/>
<dbReference type="VEuPathDB" id="TriTrypDB:C4B63_30g223"/>
<feature type="region of interest" description="Disordered" evidence="1">
    <location>
        <begin position="482"/>
        <end position="535"/>
    </location>
</feature>
<feature type="compositionally biased region" description="Basic and acidic residues" evidence="1">
    <location>
        <begin position="439"/>
        <end position="449"/>
    </location>
</feature>
<evidence type="ECO:0000256" key="1">
    <source>
        <dbReference type="SAM" id="MobiDB-lite"/>
    </source>
</evidence>
<feature type="compositionally biased region" description="Acidic residues" evidence="1">
    <location>
        <begin position="287"/>
        <end position="301"/>
    </location>
</feature>
<proteinExistence type="predicted"/>
<dbReference type="VEuPathDB" id="TriTrypDB:TCDM_01876"/>
<feature type="region of interest" description="Disordered" evidence="1">
    <location>
        <begin position="283"/>
        <end position="320"/>
    </location>
</feature>
<dbReference type="VEuPathDB" id="TriTrypDB:TcCL_NonESM07064"/>
<feature type="compositionally biased region" description="Polar residues" evidence="1">
    <location>
        <begin position="310"/>
        <end position="319"/>
    </location>
</feature>
<accession>A0A2V2VBM4</accession>
<dbReference type="Proteomes" id="UP000246121">
    <property type="component" value="Unassembled WGS sequence"/>
</dbReference>
<dbReference type="VEuPathDB" id="TriTrypDB:ECC02_006002"/>
<feature type="region of interest" description="Disordered" evidence="1">
    <location>
        <begin position="409"/>
        <end position="449"/>
    </location>
</feature>
<comment type="caution">
    <text evidence="2">The sequence shown here is derived from an EMBL/GenBank/DDBJ whole genome shotgun (WGS) entry which is preliminary data.</text>
</comment>
<dbReference type="VEuPathDB" id="TriTrypDB:TCSYLVIO_001853"/>
<dbReference type="VEuPathDB" id="TriTrypDB:Tc_MARK_663"/>
<organism evidence="2 3">
    <name type="scientific">Trypanosoma cruzi</name>
    <dbReference type="NCBI Taxonomy" id="5693"/>
    <lineage>
        <taxon>Eukaryota</taxon>
        <taxon>Discoba</taxon>
        <taxon>Euglenozoa</taxon>
        <taxon>Kinetoplastea</taxon>
        <taxon>Metakinetoplastina</taxon>
        <taxon>Trypanosomatida</taxon>
        <taxon>Trypanosomatidae</taxon>
        <taxon>Trypanosoma</taxon>
        <taxon>Schizotrypanum</taxon>
    </lineage>
</organism>
<dbReference type="VEuPathDB" id="TriTrypDB:TcG_01601"/>
<dbReference type="VEuPathDB" id="TriTrypDB:TcCLB.510305.60"/>
<name>A0A2V2VBM4_TRYCR</name>
<evidence type="ECO:0000313" key="3">
    <source>
        <dbReference type="Proteomes" id="UP000246121"/>
    </source>
</evidence>
<sequence>MMESPLSREGYVSPNRVDTSRSSSLAPVGRSVSPRKNSLTLPAVNQKVAVEGWCRGGRLRHHKANPSLFQEGETSLLFVDDGKGGKRESVTRPLEEPLVDAKRQCGMKNPVERKKRESTTSCRGMLALGNNGGLSRQQLLTLTEASKGGTTVPLTESSSQCTETSRNGGQQRARRVAKNGLEYDPKTYGELLPATLRMYEAGCMQAGIVSSVAVNELLAERDAQQANRGALAMNGEGFYTVSLQELQGFLGEMNQFQDRGKHMRRRWRRHLLCVEAPSSAAIRAVNEDDDTSSESLQEPDSDDKLKMSLSKRQQQTSEATRAAISTWREEINALQLRGGNPRGAVLLRNEIKKSQRAVEKASQGVTLSKILMIQNETNVKTPKEEEQREPLRGQSCLSAEEISWRTENTMSQRAVSPTPPGLGAAGGVERTNDGGSYLGDKRKDSDSDAVHRRLGNQLVSLLNRGQGTTVYGLDITRRNRSCGAQQHVPPANSLPSLQPASGKSSPMDFSATWMGNAKKNPELKGRHSHYSIQRPSRPLPVEYGVGEQSSLRLKALITQWRLEDCQMEVRNQEDIRRTRELLQELIPKRAALLDESLKCSRENARVILQKHRQHIFKRVAEKDSEERKEACFAYVDLLEENYSGVVAEGSLAAIRKALQKTRDLIKVSPTRCNARSFQSILKENFLIAHLVEVPVRELLWRLAELFGMTRSQYKSAMSNAYQLLNTPRDYHARFREIERTIVCISTPTERRMRLTLHRCRFFLANNTVGTSHVVSAIGGERSRELSEIYVQIKSENQVFISTAVRARISNDDDTFSWDVSQRDGKYPPLCGANFMDQAFRFNFGENAELVVALLHNGLVIASGKFCLSDCTFNPRGTALLWLRLSGEGGAEAEIKLTLAMLAEKNQQKRTLRN</sequence>
<feature type="region of interest" description="Disordered" evidence="1">
    <location>
        <begin position="1"/>
        <end position="37"/>
    </location>
</feature>
<dbReference type="VEuPathDB" id="TriTrypDB:C3747_54g189"/>
<gene>
    <name evidence="2" type="ORF">C4B63_30g223</name>
</gene>
<feature type="compositionally biased region" description="Polar residues" evidence="1">
    <location>
        <begin position="16"/>
        <end position="25"/>
    </location>
</feature>
<dbReference type="VEuPathDB" id="TriTrypDB:BCY84_16445"/>
<dbReference type="EMBL" id="PRFA01000030">
    <property type="protein sequence ID" value="PWU93634.1"/>
    <property type="molecule type" value="Genomic_DNA"/>
</dbReference>
<dbReference type="VEuPathDB" id="TriTrypDB:TCDM_01875"/>